<dbReference type="AlphaFoldDB" id="A0A822YYG3"/>
<comment type="caution">
    <text evidence="2">The sequence shown here is derived from an EMBL/GenBank/DDBJ whole genome shotgun (WGS) entry which is preliminary data.</text>
</comment>
<keyword evidence="1" id="KW-0472">Membrane</keyword>
<keyword evidence="3" id="KW-1185">Reference proteome</keyword>
<keyword evidence="1" id="KW-0812">Transmembrane</keyword>
<sequence length="80" mass="9872">MRHGDRQILYLIPFTKPKRTTFCFPSFFSPKTLFIFCNRWIRSIFAVFDSFFLFSFYLFLVNLKFAERHEEFYPSILYTE</sequence>
<evidence type="ECO:0000313" key="2">
    <source>
        <dbReference type="EMBL" id="DAD37253.1"/>
    </source>
</evidence>
<reference evidence="2 3" key="1">
    <citation type="journal article" date="2020" name="Mol. Biol. Evol.">
        <title>Distinct Expression and Methylation Patterns for Genes with Different Fates following a Single Whole-Genome Duplication in Flowering Plants.</title>
        <authorList>
            <person name="Shi T."/>
            <person name="Rahmani R.S."/>
            <person name="Gugger P.F."/>
            <person name="Wang M."/>
            <person name="Li H."/>
            <person name="Zhang Y."/>
            <person name="Li Z."/>
            <person name="Wang Q."/>
            <person name="Van de Peer Y."/>
            <person name="Marchal K."/>
            <person name="Chen J."/>
        </authorList>
    </citation>
    <scope>NUCLEOTIDE SEQUENCE [LARGE SCALE GENOMIC DNA]</scope>
    <source>
        <tissue evidence="2">Leaf</tissue>
    </source>
</reference>
<accession>A0A822YYG3</accession>
<name>A0A822YYG3_NELNU</name>
<evidence type="ECO:0000256" key="1">
    <source>
        <dbReference type="SAM" id="Phobius"/>
    </source>
</evidence>
<keyword evidence="1" id="KW-1133">Transmembrane helix</keyword>
<proteinExistence type="predicted"/>
<protein>
    <submittedName>
        <fullName evidence="2">Uncharacterized protein</fullName>
    </submittedName>
</protein>
<dbReference type="Proteomes" id="UP000607653">
    <property type="component" value="Unassembled WGS sequence"/>
</dbReference>
<evidence type="ECO:0000313" key="3">
    <source>
        <dbReference type="Proteomes" id="UP000607653"/>
    </source>
</evidence>
<organism evidence="2 3">
    <name type="scientific">Nelumbo nucifera</name>
    <name type="common">Sacred lotus</name>
    <dbReference type="NCBI Taxonomy" id="4432"/>
    <lineage>
        <taxon>Eukaryota</taxon>
        <taxon>Viridiplantae</taxon>
        <taxon>Streptophyta</taxon>
        <taxon>Embryophyta</taxon>
        <taxon>Tracheophyta</taxon>
        <taxon>Spermatophyta</taxon>
        <taxon>Magnoliopsida</taxon>
        <taxon>Proteales</taxon>
        <taxon>Nelumbonaceae</taxon>
        <taxon>Nelumbo</taxon>
    </lineage>
</organism>
<feature type="transmembrane region" description="Helical" evidence="1">
    <location>
        <begin position="40"/>
        <end position="60"/>
    </location>
</feature>
<dbReference type="EMBL" id="DUZY01000004">
    <property type="protein sequence ID" value="DAD37253.1"/>
    <property type="molecule type" value="Genomic_DNA"/>
</dbReference>
<gene>
    <name evidence="2" type="ORF">HUJ06_007894</name>
</gene>